<feature type="compositionally biased region" description="Polar residues" evidence="1">
    <location>
        <begin position="167"/>
        <end position="178"/>
    </location>
</feature>
<feature type="region of interest" description="Disordered" evidence="1">
    <location>
        <begin position="339"/>
        <end position="387"/>
    </location>
</feature>
<gene>
    <name evidence="2" type="ORF">EDS130_LOCUS31349</name>
    <name evidence="3" type="ORF">XAT740_LOCUS30113</name>
</gene>
<sequence length="387" mass="42216">MAVVAVRNQSQGRTHAPCINESSSIQYQASDDDHQPLACQYCEQIETSKDALDQHSAACAKKTDECPRCRKFVARGIFVTHYANNCEDSKGSNASTPQPPPTPRKRSSLQRSASSASQQTRPVARDLHSRDSIIRIPCQFCNEAVELPMWSTHVQDCREKENRRGTHSAQSSRRNSMSIDAPPRRSTPANNEHPTKPTAAPRSGSVGRSNSALSLNSSYQTNSGRRTPSVRTNHSSSFSSNENTQKIEQSKPRGNSLVPARRSPSPRPPMSDDSKSKATKFSKNASPNELTSKQTSSQHLSRIQSLPRSNSPSKPSRPRASSEYNSFLRYLITHIAGNSSVSRQSVSSGKDNGRGGSNPSQSKASKSLATPDAFSSSNTNPQVDYCV</sequence>
<dbReference type="Proteomes" id="UP000663852">
    <property type="component" value="Unassembled WGS sequence"/>
</dbReference>
<dbReference type="AlphaFoldDB" id="A0A815EPP3"/>
<protein>
    <submittedName>
        <fullName evidence="2">Uncharacterized protein</fullName>
    </submittedName>
</protein>
<evidence type="ECO:0000313" key="4">
    <source>
        <dbReference type="Proteomes" id="UP000663828"/>
    </source>
</evidence>
<feature type="compositionally biased region" description="Polar residues" evidence="1">
    <location>
        <begin position="206"/>
        <end position="247"/>
    </location>
</feature>
<feature type="compositionally biased region" description="Low complexity" evidence="1">
    <location>
        <begin position="109"/>
        <end position="119"/>
    </location>
</feature>
<dbReference type="OrthoDB" id="193703at2759"/>
<evidence type="ECO:0000256" key="1">
    <source>
        <dbReference type="SAM" id="MobiDB-lite"/>
    </source>
</evidence>
<evidence type="ECO:0000313" key="3">
    <source>
        <dbReference type="EMBL" id="CAF1324844.1"/>
    </source>
</evidence>
<dbReference type="Proteomes" id="UP000663828">
    <property type="component" value="Unassembled WGS sequence"/>
</dbReference>
<feature type="region of interest" description="Disordered" evidence="1">
    <location>
        <begin position="158"/>
        <end position="322"/>
    </location>
</feature>
<dbReference type="EMBL" id="CAJNOR010002661">
    <property type="protein sequence ID" value="CAF1324844.1"/>
    <property type="molecule type" value="Genomic_DNA"/>
</dbReference>
<feature type="region of interest" description="Disordered" evidence="1">
    <location>
        <begin position="88"/>
        <end position="128"/>
    </location>
</feature>
<dbReference type="EMBL" id="CAJNOJ010000229">
    <property type="protein sequence ID" value="CAF1314906.1"/>
    <property type="molecule type" value="Genomic_DNA"/>
</dbReference>
<evidence type="ECO:0000313" key="2">
    <source>
        <dbReference type="EMBL" id="CAF1314906.1"/>
    </source>
</evidence>
<feature type="compositionally biased region" description="Polar residues" evidence="1">
    <location>
        <begin position="357"/>
        <end position="387"/>
    </location>
</feature>
<name>A0A815EPP3_ADIRI</name>
<comment type="caution">
    <text evidence="2">The sequence shown here is derived from an EMBL/GenBank/DDBJ whole genome shotgun (WGS) entry which is preliminary data.</text>
</comment>
<keyword evidence="4" id="KW-1185">Reference proteome</keyword>
<dbReference type="Gene3D" id="3.30.40.10">
    <property type="entry name" value="Zinc/RING finger domain, C3HC4 (zinc finger)"/>
    <property type="match status" value="1"/>
</dbReference>
<proteinExistence type="predicted"/>
<feature type="compositionally biased region" description="Low complexity" evidence="1">
    <location>
        <begin position="339"/>
        <end position="348"/>
    </location>
</feature>
<evidence type="ECO:0000313" key="5">
    <source>
        <dbReference type="Proteomes" id="UP000663852"/>
    </source>
</evidence>
<feature type="compositionally biased region" description="Polar residues" evidence="1">
    <location>
        <begin position="279"/>
        <end position="304"/>
    </location>
</feature>
<accession>A0A815EPP3</accession>
<reference evidence="2" key="1">
    <citation type="submission" date="2021-02" db="EMBL/GenBank/DDBJ databases">
        <authorList>
            <person name="Nowell W R."/>
        </authorList>
    </citation>
    <scope>NUCLEOTIDE SEQUENCE</scope>
</reference>
<dbReference type="InterPro" id="IPR013083">
    <property type="entry name" value="Znf_RING/FYVE/PHD"/>
</dbReference>
<organism evidence="2 5">
    <name type="scientific">Adineta ricciae</name>
    <name type="common">Rotifer</name>
    <dbReference type="NCBI Taxonomy" id="249248"/>
    <lineage>
        <taxon>Eukaryota</taxon>
        <taxon>Metazoa</taxon>
        <taxon>Spiralia</taxon>
        <taxon>Gnathifera</taxon>
        <taxon>Rotifera</taxon>
        <taxon>Eurotatoria</taxon>
        <taxon>Bdelloidea</taxon>
        <taxon>Adinetida</taxon>
        <taxon>Adinetidae</taxon>
        <taxon>Adineta</taxon>
    </lineage>
</organism>
<feature type="compositionally biased region" description="Low complexity" evidence="1">
    <location>
        <begin position="305"/>
        <end position="322"/>
    </location>
</feature>